<keyword evidence="1" id="KW-0472">Membrane</keyword>
<dbReference type="RefSeq" id="WP_092888049.1">
    <property type="nucleotide sequence ID" value="NZ_CP061498.1"/>
</dbReference>
<sequence>MVDVAVILGALAALIALAYRGVSLLLLAPALAVLSVAITGDGPIFATYTQVFMRAMGGFVIQYFPLFLLGAVFGKLMAASGSAAALAQAIIARLGTRRAVLAVILSCAVMTYGGVSLFVVAFAVYPIAAALFRAGDLPKVLIPGAIALGAFTFTMTALPGTPAIQNAIPMPYFGTTPFAAPGLGLIAGAVMLLGGWLWLEYRLRRLGPGYGTFDDAEAGLPQTALPSLGVAGLPLVMVIVLNLVFTFAVIPGMDTGYLAQSEYGDTDIGQLRGIWSIIAALCLSSLGLIALNAGRLWDTLAATLEDGAQDALMPMFNTASLVGFGAVIAALEAFGLIRDWVVGFGGDNPLIGLALSTSLLAGITGSASGGMSIALATLGPAYLDMAQAVGIDPALLHRVTAVATGGLDALPHNGAVITLLTICGLSHREAYGDIAVVAVVIPVAALVVLVALGTVFGSF</sequence>
<accession>A0A1H2XXT4</accession>
<proteinExistence type="predicted"/>
<keyword evidence="3" id="KW-1185">Reference proteome</keyword>
<feature type="transmembrane region" description="Helical" evidence="1">
    <location>
        <begin position="140"/>
        <end position="158"/>
    </location>
</feature>
<reference evidence="2 3" key="1">
    <citation type="submission" date="2016-10" db="EMBL/GenBank/DDBJ databases">
        <authorList>
            <person name="de Groot N.N."/>
        </authorList>
    </citation>
    <scope>NUCLEOTIDE SEQUENCE [LARGE SCALE GENOMIC DNA]</scope>
    <source>
        <strain evidence="2 3">CGMCC 1.8894</strain>
    </source>
</reference>
<keyword evidence="1" id="KW-0812">Transmembrane</keyword>
<feature type="transmembrane region" description="Helical" evidence="1">
    <location>
        <begin position="178"/>
        <end position="199"/>
    </location>
</feature>
<feature type="transmembrane region" description="Helical" evidence="1">
    <location>
        <begin position="273"/>
        <end position="294"/>
    </location>
</feature>
<dbReference type="GO" id="GO:0005886">
    <property type="term" value="C:plasma membrane"/>
    <property type="evidence" value="ECO:0007669"/>
    <property type="project" value="TreeGrafter"/>
</dbReference>
<dbReference type="AlphaFoldDB" id="A0A1H2XXT4"/>
<dbReference type="GO" id="GO:0015128">
    <property type="term" value="F:gluconate transmembrane transporter activity"/>
    <property type="evidence" value="ECO:0007669"/>
    <property type="project" value="InterPro"/>
</dbReference>
<keyword evidence="1" id="KW-1133">Transmembrane helix</keyword>
<feature type="transmembrane region" description="Helical" evidence="1">
    <location>
        <begin position="63"/>
        <end position="87"/>
    </location>
</feature>
<dbReference type="STRING" id="564137.SAMN04488238_104346"/>
<dbReference type="InterPro" id="IPR003474">
    <property type="entry name" value="Glcn_transporter"/>
</dbReference>
<feature type="transmembrane region" description="Helical" evidence="1">
    <location>
        <begin position="30"/>
        <end position="51"/>
    </location>
</feature>
<gene>
    <name evidence="2" type="ORF">SAMN04488238_104346</name>
</gene>
<feature type="transmembrane region" description="Helical" evidence="1">
    <location>
        <begin position="230"/>
        <end position="253"/>
    </location>
</feature>
<feature type="transmembrane region" description="Helical" evidence="1">
    <location>
        <begin position="434"/>
        <end position="456"/>
    </location>
</feature>
<dbReference type="PANTHER" id="PTHR30354:SF7">
    <property type="entry name" value="BLL7963 PROTEIN"/>
    <property type="match status" value="1"/>
</dbReference>
<feature type="transmembrane region" description="Helical" evidence="1">
    <location>
        <begin position="349"/>
        <end position="375"/>
    </location>
</feature>
<feature type="transmembrane region" description="Helical" evidence="1">
    <location>
        <begin position="315"/>
        <end position="337"/>
    </location>
</feature>
<organism evidence="2 3">
    <name type="scientific">Roseicitreum antarcticum</name>
    <dbReference type="NCBI Taxonomy" id="564137"/>
    <lineage>
        <taxon>Bacteria</taxon>
        <taxon>Pseudomonadati</taxon>
        <taxon>Pseudomonadota</taxon>
        <taxon>Alphaproteobacteria</taxon>
        <taxon>Rhodobacterales</taxon>
        <taxon>Paracoccaceae</taxon>
        <taxon>Roseicitreum</taxon>
    </lineage>
</organism>
<dbReference type="PANTHER" id="PTHR30354">
    <property type="entry name" value="GNT FAMILY GLUCONATE TRANSPORTER"/>
    <property type="match status" value="1"/>
</dbReference>
<dbReference type="OrthoDB" id="86125at2"/>
<name>A0A1H2XXT4_9RHOB</name>
<dbReference type="Proteomes" id="UP000198539">
    <property type="component" value="Unassembled WGS sequence"/>
</dbReference>
<evidence type="ECO:0000313" key="2">
    <source>
        <dbReference type="EMBL" id="SDW97667.1"/>
    </source>
</evidence>
<evidence type="ECO:0000256" key="1">
    <source>
        <dbReference type="SAM" id="Phobius"/>
    </source>
</evidence>
<evidence type="ECO:0000313" key="3">
    <source>
        <dbReference type="Proteomes" id="UP000198539"/>
    </source>
</evidence>
<dbReference type="EMBL" id="FNOM01000004">
    <property type="protein sequence ID" value="SDW97667.1"/>
    <property type="molecule type" value="Genomic_DNA"/>
</dbReference>
<protein>
    <submittedName>
        <fullName evidence="2">H+/gluconate symporter</fullName>
    </submittedName>
</protein>
<feature type="transmembrane region" description="Helical" evidence="1">
    <location>
        <begin position="99"/>
        <end position="128"/>
    </location>
</feature>